<feature type="domain" description="Enoyl reductase (ER)" evidence="3">
    <location>
        <begin position="10"/>
        <end position="353"/>
    </location>
</feature>
<sequence>MKAVTIRNSGIDDQLEAVVETRPLPKLRAGYFLVKVMAVAINPADLLVLDFKMAVPGSLAGCDYAGTVVELGSDVQRDFKLGDRVCGCTRSTDPAQFENGTFAEYIVVKADLQLRIPSGMGFEQAASLGVTTLTTGRFILEDGSVNTSKQNPRQILVYGGSSAMGTMVIQFAKLANFTVLTTSAPHNADLVRSYGADFVVDHYSPDAPAELLAIAKKNALALGPLTLCVDNISRADSAAFCAKVLAPQDETQQSDVLYSVLTPLTPPLPGITTLPTVGYSFLGEEYEFMGQVVPASTEDFERARRFAVVAERLLQLGHVKPHPVDVRTGGLEGVVKTGLPELRNGKVSGKKLVYVM</sequence>
<dbReference type="SUPFAM" id="SSF51735">
    <property type="entry name" value="NAD(P)-binding Rossmann-fold domains"/>
    <property type="match status" value="1"/>
</dbReference>
<dbReference type="InterPro" id="IPR047122">
    <property type="entry name" value="Trans-enoyl_RdTase-like"/>
</dbReference>
<keyword evidence="2" id="KW-0560">Oxidoreductase</keyword>
<evidence type="ECO:0000256" key="2">
    <source>
        <dbReference type="ARBA" id="ARBA00023002"/>
    </source>
</evidence>
<dbReference type="PANTHER" id="PTHR45348:SF2">
    <property type="entry name" value="ZINC-TYPE ALCOHOL DEHYDROGENASE-LIKE PROTEIN C2E1P3.01"/>
    <property type="match status" value="1"/>
</dbReference>
<reference evidence="4 5" key="1">
    <citation type="submission" date="2013-03" db="EMBL/GenBank/DDBJ databases">
        <title>The Genome Sequence of Exophiala aquamarina CBS 119918.</title>
        <authorList>
            <consortium name="The Broad Institute Genomics Platform"/>
            <person name="Cuomo C."/>
            <person name="de Hoog S."/>
            <person name="Gorbushina A."/>
            <person name="Walker B."/>
            <person name="Young S.K."/>
            <person name="Zeng Q."/>
            <person name="Gargeya S."/>
            <person name="Fitzgerald M."/>
            <person name="Haas B."/>
            <person name="Abouelleil A."/>
            <person name="Allen A.W."/>
            <person name="Alvarado L."/>
            <person name="Arachchi H.M."/>
            <person name="Berlin A.M."/>
            <person name="Chapman S.B."/>
            <person name="Gainer-Dewar J."/>
            <person name="Goldberg J."/>
            <person name="Griggs A."/>
            <person name="Gujja S."/>
            <person name="Hansen M."/>
            <person name="Howarth C."/>
            <person name="Imamovic A."/>
            <person name="Ireland A."/>
            <person name="Larimer J."/>
            <person name="McCowan C."/>
            <person name="Murphy C."/>
            <person name="Pearson M."/>
            <person name="Poon T.W."/>
            <person name="Priest M."/>
            <person name="Roberts A."/>
            <person name="Saif S."/>
            <person name="Shea T."/>
            <person name="Sisk P."/>
            <person name="Sykes S."/>
            <person name="Wortman J."/>
            <person name="Nusbaum C."/>
            <person name="Birren B."/>
        </authorList>
    </citation>
    <scope>NUCLEOTIDE SEQUENCE [LARGE SCALE GENOMIC DNA]</scope>
    <source>
        <strain evidence="4 5">CBS 119918</strain>
    </source>
</reference>
<evidence type="ECO:0000259" key="3">
    <source>
        <dbReference type="SMART" id="SM00829"/>
    </source>
</evidence>
<gene>
    <name evidence="4" type="ORF">A1O9_06541</name>
</gene>
<protein>
    <recommendedName>
        <fullName evidence="3">Enoyl reductase (ER) domain-containing protein</fullName>
    </recommendedName>
</protein>
<dbReference type="SUPFAM" id="SSF50129">
    <property type="entry name" value="GroES-like"/>
    <property type="match status" value="1"/>
</dbReference>
<dbReference type="InterPro" id="IPR036291">
    <property type="entry name" value="NAD(P)-bd_dom_sf"/>
</dbReference>
<dbReference type="RefSeq" id="XP_013261205.1">
    <property type="nucleotide sequence ID" value="XM_013405751.1"/>
</dbReference>
<keyword evidence="5" id="KW-1185">Reference proteome</keyword>
<dbReference type="GO" id="GO:0016651">
    <property type="term" value="F:oxidoreductase activity, acting on NAD(P)H"/>
    <property type="evidence" value="ECO:0007669"/>
    <property type="project" value="InterPro"/>
</dbReference>
<evidence type="ECO:0000313" key="4">
    <source>
        <dbReference type="EMBL" id="KEF58615.1"/>
    </source>
</evidence>
<dbReference type="InterPro" id="IPR013154">
    <property type="entry name" value="ADH-like_N"/>
</dbReference>
<dbReference type="HOGENOM" id="CLU_026673_16_1_1"/>
<evidence type="ECO:0000256" key="1">
    <source>
        <dbReference type="ARBA" id="ARBA00008072"/>
    </source>
</evidence>
<evidence type="ECO:0000313" key="5">
    <source>
        <dbReference type="Proteomes" id="UP000027920"/>
    </source>
</evidence>
<accession>A0A072PSW8</accession>
<dbReference type="PANTHER" id="PTHR45348">
    <property type="entry name" value="HYPOTHETICAL OXIDOREDUCTASE (EUROFUNG)"/>
    <property type="match status" value="1"/>
</dbReference>
<proteinExistence type="inferred from homology"/>
<dbReference type="OrthoDB" id="48317at2759"/>
<dbReference type="InterPro" id="IPR020843">
    <property type="entry name" value="ER"/>
</dbReference>
<comment type="similarity">
    <text evidence="1">Belongs to the zinc-containing alcohol dehydrogenase family.</text>
</comment>
<comment type="caution">
    <text evidence="4">The sequence shown here is derived from an EMBL/GenBank/DDBJ whole genome shotgun (WGS) entry which is preliminary data.</text>
</comment>
<dbReference type="VEuPathDB" id="FungiDB:A1O9_06541"/>
<dbReference type="Proteomes" id="UP000027920">
    <property type="component" value="Unassembled WGS sequence"/>
</dbReference>
<dbReference type="EMBL" id="AMGV01000004">
    <property type="protein sequence ID" value="KEF58615.1"/>
    <property type="molecule type" value="Genomic_DNA"/>
</dbReference>
<organism evidence="4 5">
    <name type="scientific">Exophiala aquamarina CBS 119918</name>
    <dbReference type="NCBI Taxonomy" id="1182545"/>
    <lineage>
        <taxon>Eukaryota</taxon>
        <taxon>Fungi</taxon>
        <taxon>Dikarya</taxon>
        <taxon>Ascomycota</taxon>
        <taxon>Pezizomycotina</taxon>
        <taxon>Eurotiomycetes</taxon>
        <taxon>Chaetothyriomycetidae</taxon>
        <taxon>Chaetothyriales</taxon>
        <taxon>Herpotrichiellaceae</taxon>
        <taxon>Exophiala</taxon>
    </lineage>
</organism>
<dbReference type="Pfam" id="PF08240">
    <property type="entry name" value="ADH_N"/>
    <property type="match status" value="1"/>
</dbReference>
<dbReference type="GeneID" id="25281458"/>
<dbReference type="AlphaFoldDB" id="A0A072PSW8"/>
<dbReference type="SMART" id="SM00829">
    <property type="entry name" value="PKS_ER"/>
    <property type="match status" value="1"/>
</dbReference>
<name>A0A072PSW8_9EURO</name>
<dbReference type="STRING" id="1182545.A0A072PSW8"/>
<dbReference type="Gene3D" id="3.40.50.720">
    <property type="entry name" value="NAD(P)-binding Rossmann-like Domain"/>
    <property type="match status" value="1"/>
</dbReference>
<dbReference type="InterPro" id="IPR011032">
    <property type="entry name" value="GroES-like_sf"/>
</dbReference>
<dbReference type="CDD" id="cd08249">
    <property type="entry name" value="enoyl_reductase_like"/>
    <property type="match status" value="1"/>
</dbReference>
<dbReference type="Gene3D" id="3.90.180.10">
    <property type="entry name" value="Medium-chain alcohol dehydrogenases, catalytic domain"/>
    <property type="match status" value="1"/>
</dbReference>